<keyword evidence="1" id="KW-1133">Transmembrane helix</keyword>
<feature type="transmembrane region" description="Helical" evidence="1">
    <location>
        <begin position="37"/>
        <end position="59"/>
    </location>
</feature>
<comment type="caution">
    <text evidence="2">The sequence shown here is derived from an EMBL/GenBank/DDBJ whole genome shotgun (WGS) entry which is preliminary data.</text>
</comment>
<protein>
    <submittedName>
        <fullName evidence="2">Uncharacterized protein</fullName>
    </submittedName>
</protein>
<sequence length="167" mass="18675">MNFRFKLYRLITALALVISGVFTFIGLSTVLFMGINLMVIISLMAWGACFIHSILSLYLQRSILAPAIPLKESTPGGIRIMGTIVMVFSMLMLFVGLLLVAATPEMITEVIKQMPADQQTVINPTILKSMGAICLLIGIVLTLNANLSFRFLRQWQQQQQEENHKEE</sequence>
<accession>A0A2P8HUF4</accession>
<evidence type="ECO:0000256" key="1">
    <source>
        <dbReference type="SAM" id="Phobius"/>
    </source>
</evidence>
<dbReference type="AlphaFoldDB" id="A0A2P8HUF4"/>
<organism evidence="2 3">
    <name type="scientific">Chitinophaga niastensis</name>
    <dbReference type="NCBI Taxonomy" id="536980"/>
    <lineage>
        <taxon>Bacteria</taxon>
        <taxon>Pseudomonadati</taxon>
        <taxon>Bacteroidota</taxon>
        <taxon>Chitinophagia</taxon>
        <taxon>Chitinophagales</taxon>
        <taxon>Chitinophagaceae</taxon>
        <taxon>Chitinophaga</taxon>
    </lineage>
</organism>
<proteinExistence type="predicted"/>
<keyword evidence="3" id="KW-1185">Reference proteome</keyword>
<feature type="transmembrane region" description="Helical" evidence="1">
    <location>
        <begin position="7"/>
        <end position="31"/>
    </location>
</feature>
<keyword evidence="1" id="KW-0472">Membrane</keyword>
<feature type="transmembrane region" description="Helical" evidence="1">
    <location>
        <begin position="80"/>
        <end position="101"/>
    </location>
</feature>
<name>A0A2P8HUF4_CHINA</name>
<gene>
    <name evidence="2" type="ORF">CLV51_1011169</name>
</gene>
<reference evidence="2 3" key="1">
    <citation type="submission" date="2018-03" db="EMBL/GenBank/DDBJ databases">
        <title>Genomic Encyclopedia of Archaeal and Bacterial Type Strains, Phase II (KMG-II): from individual species to whole genera.</title>
        <authorList>
            <person name="Goeker M."/>
        </authorList>
    </citation>
    <scope>NUCLEOTIDE SEQUENCE [LARGE SCALE GENOMIC DNA]</scope>
    <source>
        <strain evidence="2 3">DSM 24859</strain>
    </source>
</reference>
<dbReference type="EMBL" id="PYAW01000001">
    <property type="protein sequence ID" value="PSL49832.1"/>
    <property type="molecule type" value="Genomic_DNA"/>
</dbReference>
<feature type="transmembrane region" description="Helical" evidence="1">
    <location>
        <begin position="121"/>
        <end position="143"/>
    </location>
</feature>
<dbReference type="Proteomes" id="UP000240971">
    <property type="component" value="Unassembled WGS sequence"/>
</dbReference>
<keyword evidence="1" id="KW-0812">Transmembrane</keyword>
<evidence type="ECO:0000313" key="3">
    <source>
        <dbReference type="Proteomes" id="UP000240971"/>
    </source>
</evidence>
<evidence type="ECO:0000313" key="2">
    <source>
        <dbReference type="EMBL" id="PSL49832.1"/>
    </source>
</evidence>